<name>G5J974_CROWT</name>
<dbReference type="Proteomes" id="UP000003477">
    <property type="component" value="Unassembled WGS sequence"/>
</dbReference>
<sequence length="242" mass="27398">MITSKYQNLYPNCVFMKLQGEIITENRTETELSASTEKIKLKPTILFGQQYLKIGKTIVLFGIKSAELRLDCNNSILLLETLGLTPSFSQILEIEIVKEKGTNQELGGSIGFKTGIDGKITKNYKSSKKQKQEICQVYAKGATPDKTIEVSPCWVFQVKSKQPTLLGLLKKKQLGIFRINAKPCRIEATFNLKYKSDIHIFELRANENNINLSSQRVMEIVTQKSIYERNTGLLSFAEVSYE</sequence>
<comment type="caution">
    <text evidence="1">The sequence shown here is derived from an EMBL/GenBank/DDBJ whole genome shotgun (WGS) entry which is preliminary data.</text>
</comment>
<organism evidence="1 2">
    <name type="scientific">Crocosphaera watsonii WH 0003</name>
    <dbReference type="NCBI Taxonomy" id="423471"/>
    <lineage>
        <taxon>Bacteria</taxon>
        <taxon>Bacillati</taxon>
        <taxon>Cyanobacteriota</taxon>
        <taxon>Cyanophyceae</taxon>
        <taxon>Oscillatoriophycideae</taxon>
        <taxon>Chroococcales</taxon>
        <taxon>Aphanothecaceae</taxon>
        <taxon>Crocosphaera</taxon>
    </lineage>
</organism>
<accession>G5J974</accession>
<dbReference type="PATRIC" id="fig|423471.3.peg.3741"/>
<proteinExistence type="predicted"/>
<reference evidence="1 2" key="1">
    <citation type="journal article" date="2011" name="Front. Microbiol.">
        <title>Two Strains of Crocosphaera watsonii with Highly Conserved Genomes are Distinguished by Strain-Specific Features.</title>
        <authorList>
            <person name="Bench S.R."/>
            <person name="Ilikchyan I.N."/>
            <person name="Tripp H.J."/>
            <person name="Zehr J.P."/>
        </authorList>
    </citation>
    <scope>NUCLEOTIDE SEQUENCE [LARGE SCALE GENOMIC DNA]</scope>
    <source>
        <strain evidence="1 2">WH 0003</strain>
    </source>
</reference>
<dbReference type="AlphaFoldDB" id="G5J974"/>
<dbReference type="EMBL" id="AESD01000606">
    <property type="protein sequence ID" value="EHJ11282.1"/>
    <property type="molecule type" value="Genomic_DNA"/>
</dbReference>
<evidence type="ECO:0000313" key="1">
    <source>
        <dbReference type="EMBL" id="EHJ11282.1"/>
    </source>
</evidence>
<gene>
    <name evidence="1" type="ORF">CWATWH0003_3991</name>
</gene>
<evidence type="ECO:0000313" key="2">
    <source>
        <dbReference type="Proteomes" id="UP000003477"/>
    </source>
</evidence>
<protein>
    <submittedName>
        <fullName evidence="1">Uncharacterized protein</fullName>
    </submittedName>
</protein>